<dbReference type="CDD" id="cd00303">
    <property type="entry name" value="retropepsin_like"/>
    <property type="match status" value="1"/>
</dbReference>
<reference evidence="2" key="1">
    <citation type="submission" date="2019-12" db="EMBL/GenBank/DDBJ databases">
        <authorList>
            <person name="Scholes J."/>
        </authorList>
    </citation>
    <scope>NUCLEOTIDE SEQUENCE</scope>
</reference>
<feature type="non-terminal residue" evidence="2">
    <location>
        <position position="1"/>
    </location>
</feature>
<organism evidence="2 3">
    <name type="scientific">Striga hermonthica</name>
    <name type="common">Purple witchweed</name>
    <name type="synonym">Buchnera hermonthica</name>
    <dbReference type="NCBI Taxonomy" id="68872"/>
    <lineage>
        <taxon>Eukaryota</taxon>
        <taxon>Viridiplantae</taxon>
        <taxon>Streptophyta</taxon>
        <taxon>Embryophyta</taxon>
        <taxon>Tracheophyta</taxon>
        <taxon>Spermatophyta</taxon>
        <taxon>Magnoliopsida</taxon>
        <taxon>eudicotyledons</taxon>
        <taxon>Gunneridae</taxon>
        <taxon>Pentapetalae</taxon>
        <taxon>asterids</taxon>
        <taxon>lamiids</taxon>
        <taxon>Lamiales</taxon>
        <taxon>Orobanchaceae</taxon>
        <taxon>Buchnereae</taxon>
        <taxon>Striga</taxon>
    </lineage>
</organism>
<comment type="caution">
    <text evidence="2">The sequence shown here is derived from an EMBL/GenBank/DDBJ whole genome shotgun (WGS) entry which is preliminary data.</text>
</comment>
<feature type="region of interest" description="Disordered" evidence="1">
    <location>
        <begin position="153"/>
        <end position="246"/>
    </location>
</feature>
<feature type="compositionally biased region" description="Basic and acidic residues" evidence="1">
    <location>
        <begin position="10"/>
        <end position="23"/>
    </location>
</feature>
<accession>A0A9N7NIB0</accession>
<dbReference type="PANTHER" id="PTHR33067:SF31">
    <property type="entry name" value="RNA-DIRECTED DNA POLYMERASE"/>
    <property type="match status" value="1"/>
</dbReference>
<evidence type="ECO:0000313" key="2">
    <source>
        <dbReference type="EMBL" id="CAA0835370.1"/>
    </source>
</evidence>
<feature type="compositionally biased region" description="Polar residues" evidence="1">
    <location>
        <begin position="176"/>
        <end position="186"/>
    </location>
</feature>
<dbReference type="AlphaFoldDB" id="A0A9N7NIB0"/>
<keyword evidence="3" id="KW-1185">Reference proteome</keyword>
<proteinExistence type="predicted"/>
<dbReference type="Proteomes" id="UP001153555">
    <property type="component" value="Unassembled WGS sequence"/>
</dbReference>
<dbReference type="PANTHER" id="PTHR33067">
    <property type="entry name" value="RNA-DIRECTED DNA POLYMERASE-RELATED"/>
    <property type="match status" value="1"/>
</dbReference>
<gene>
    <name evidence="2" type="ORF">SHERM_02893</name>
</gene>
<feature type="compositionally biased region" description="Basic and acidic residues" evidence="1">
    <location>
        <begin position="233"/>
        <end position="246"/>
    </location>
</feature>
<sequence length="502" mass="55760">PPWPPGDGDAPCREKGTRQDGKLADTSVQSSAPTEVFGLRKRGKTRKKDFDQGYEDPVNEATPSTGSSNDAVLAKLASFEEELKQLRLTDVKSTQVVMAEVCGCCSETGHGGHECPCYMESTYDPNLEGVPYDINAIQGYALRVQNDPYSNTYNPGWRNHPNFSWRDPKAGYAPQSDPQQAYSQPRQYAPPNNRPPFQPRPEFQGYQPRPEFQGYQQGRRGFVPRQPMPSPPEPEKEVKAPTSDPRIDNINKYLQSLASTVSTLHETVKGDNEKVMISEVASTTIPRKECDPGGFVIKITLRNGKETNGMLDLVAGINLMSYSIFKQLELGDLKPTRMCLQLADRTLRYPKGIIEDILIRVGNLIFPANFVVLDVGEVPNTGNEHTILLGRPFMATTNTLINVKDGRVTLSALGETVTFTMSEVKTTSSFTESCSYVDVIEAGVHNLFHADVSCECGVPDEDESKKLDFEEEGVVDLIDISKEPEPREILTELKPLPLHLKY</sequence>
<name>A0A9N7NIB0_STRHE</name>
<dbReference type="EMBL" id="CACSLK010028927">
    <property type="protein sequence ID" value="CAA0835370.1"/>
    <property type="molecule type" value="Genomic_DNA"/>
</dbReference>
<protein>
    <submittedName>
        <fullName evidence="2">Uncharacterized protein</fullName>
    </submittedName>
</protein>
<evidence type="ECO:0000313" key="3">
    <source>
        <dbReference type="Proteomes" id="UP001153555"/>
    </source>
</evidence>
<feature type="region of interest" description="Disordered" evidence="1">
    <location>
        <begin position="1"/>
        <end position="68"/>
    </location>
</feature>
<feature type="non-terminal residue" evidence="2">
    <location>
        <position position="502"/>
    </location>
</feature>
<dbReference type="Gene3D" id="2.40.70.10">
    <property type="entry name" value="Acid Proteases"/>
    <property type="match status" value="1"/>
</dbReference>
<dbReference type="InterPro" id="IPR021109">
    <property type="entry name" value="Peptidase_aspartic_dom_sf"/>
</dbReference>
<evidence type="ECO:0000256" key="1">
    <source>
        <dbReference type="SAM" id="MobiDB-lite"/>
    </source>
</evidence>